<evidence type="ECO:0000313" key="1">
    <source>
        <dbReference type="EMBL" id="GAA2012186.1"/>
    </source>
</evidence>
<organism evidence="1 2">
    <name type="scientific">Brevibacterium samyangense</name>
    <dbReference type="NCBI Taxonomy" id="366888"/>
    <lineage>
        <taxon>Bacteria</taxon>
        <taxon>Bacillati</taxon>
        <taxon>Actinomycetota</taxon>
        <taxon>Actinomycetes</taxon>
        <taxon>Micrococcales</taxon>
        <taxon>Brevibacteriaceae</taxon>
        <taxon>Brevibacterium</taxon>
    </lineage>
</organism>
<sequence>MDNSQRGETGRRLFRHLDTVHAASYFAPEVAEALAGVGLDHPAGQYLASRTAPLGAVPSAVVTATFYNFAPAHVARHVPGCWDVATPREILDARTRGVEALLARLFGPGENAAGTDGARSAVVERSLTAREITARLQPVLDELPDDGRPLFAAHRSAFDGGVLTESPDLQAFMDLWIGCTLVREFRGDGHIGALLSHGLTGLEALVLHCATGTTFTPRAARRSRGWTEEEWADAEDALREHGLLTGSGDEARITDAGARLREEIEAVTDTSSAQVWKGFDDAALMSLASAVRDLSRVVVSAEAFPAKVFRPASGRVR</sequence>
<dbReference type="EMBL" id="BAAANO010000025">
    <property type="protein sequence ID" value="GAA2012186.1"/>
    <property type="molecule type" value="Genomic_DNA"/>
</dbReference>
<protein>
    <recommendedName>
        <fullName evidence="3">SalK</fullName>
    </recommendedName>
</protein>
<gene>
    <name evidence="1" type="ORF">GCM10009755_24530</name>
</gene>
<proteinExistence type="predicted"/>
<keyword evidence="2" id="KW-1185">Reference proteome</keyword>
<name>A0ABN2TKM9_9MICO</name>
<dbReference type="NCBIfam" id="NF047719">
    <property type="entry name" value="SCO6745_fam_HTH"/>
    <property type="match status" value="1"/>
</dbReference>
<dbReference type="RefSeq" id="WP_344310098.1">
    <property type="nucleotide sequence ID" value="NZ_BAAANO010000025.1"/>
</dbReference>
<evidence type="ECO:0000313" key="2">
    <source>
        <dbReference type="Proteomes" id="UP001500755"/>
    </source>
</evidence>
<evidence type="ECO:0008006" key="3">
    <source>
        <dbReference type="Google" id="ProtNLM"/>
    </source>
</evidence>
<accession>A0ABN2TKM9</accession>
<dbReference type="InterPro" id="IPR054058">
    <property type="entry name" value="HTH_67"/>
</dbReference>
<comment type="caution">
    <text evidence="1">The sequence shown here is derived from an EMBL/GenBank/DDBJ whole genome shotgun (WGS) entry which is preliminary data.</text>
</comment>
<reference evidence="1 2" key="1">
    <citation type="journal article" date="2019" name="Int. J. Syst. Evol. Microbiol.">
        <title>The Global Catalogue of Microorganisms (GCM) 10K type strain sequencing project: providing services to taxonomists for standard genome sequencing and annotation.</title>
        <authorList>
            <consortium name="The Broad Institute Genomics Platform"/>
            <consortium name="The Broad Institute Genome Sequencing Center for Infectious Disease"/>
            <person name="Wu L."/>
            <person name="Ma J."/>
        </authorList>
    </citation>
    <scope>NUCLEOTIDE SEQUENCE [LARGE SCALE GENOMIC DNA]</scope>
    <source>
        <strain evidence="1 2">JCM 14546</strain>
    </source>
</reference>
<dbReference type="Proteomes" id="UP001500755">
    <property type="component" value="Unassembled WGS sequence"/>
</dbReference>
<dbReference type="Pfam" id="PF21863">
    <property type="entry name" value="HTH_67"/>
    <property type="match status" value="1"/>
</dbReference>